<dbReference type="GO" id="GO:0015179">
    <property type="term" value="F:L-amino acid transmembrane transporter activity"/>
    <property type="evidence" value="ECO:0007669"/>
    <property type="project" value="TreeGrafter"/>
</dbReference>
<evidence type="ECO:0000256" key="7">
    <source>
        <dbReference type="SAM" id="Phobius"/>
    </source>
</evidence>
<dbReference type="PANTHER" id="PTHR22950">
    <property type="entry name" value="AMINO ACID TRANSPORTER"/>
    <property type="match status" value="1"/>
</dbReference>
<evidence type="ECO:0000256" key="3">
    <source>
        <dbReference type="ARBA" id="ARBA00022692"/>
    </source>
</evidence>
<dbReference type="Pfam" id="PF01490">
    <property type="entry name" value="Aa_trans"/>
    <property type="match status" value="1"/>
</dbReference>
<feature type="region of interest" description="Disordered" evidence="6">
    <location>
        <begin position="193"/>
        <end position="213"/>
    </location>
</feature>
<keyword evidence="4 7" id="KW-1133">Transmembrane helix</keyword>
<feature type="transmembrane region" description="Helical" evidence="7">
    <location>
        <begin position="545"/>
        <end position="563"/>
    </location>
</feature>
<dbReference type="InterPro" id="IPR013057">
    <property type="entry name" value="AA_transpt_TM"/>
</dbReference>
<sequence>MGKPKHKKRSRSKSPGTASITSDHSDSSSRTVTPSNAATLSSGLGHSPQSHQSQQGQGSTTQAAARQIQIPGSTSASAAAYSAVAAAGHSRNGSSKDILAATSLPRSLKSGGSFKQQEQLEQRVAEYAKIRSTSRSTTPQLEQAAARLVEEHLVRRGDGPNADLIDQSPLPSQVTHSLQGENRFHHFGIYQWADRHRDTPSPTPSSRTQRRLSNPELQSTALMASPDVVTASSLLEPGALRRRFLAERAERAGKPPVTFLTRNFIDFLALYGFYGGDVVPDAEDDSDGLLDASGGDTDDSCGDIEEGSSSTFASPQRGLESQTERARRLQEINTIDFGTAQPDNNSLTRRRQDGPSVAFGDLSQSFHSTASEQTPLYEEVHLNGLDRVGRVPEATNVKGTSAKKAFFMLMKSFVGTGVLFLPKAFSQGGMAFSIILMGIFGWMTLHCMLLLLETSQVLGGSFGDIGEKLYGPPMRILVLASIAISQAGFACAYYIFVAQNLRDLLMLTSNCTLILPDWIFILLQITIYVPLSWVRKIKTFSITSLIADVFILLGLSYIFVYDVSVLATTGPAHDIIWFNLESFPIFIGTALFAFEGICLILPIAESMKNPQEFPKVLTLCITVIGAIFVVIGASGYLTFGSKVETVIFLNMPKGSPLVLTLQAFYAVAIILSFPLCVYPSIRITESAVFGLADGKSSVYVKWQKNLMRTVFVAMLAVVAWTGSSNLDKFVSLVGCFACIPLRLFYLSCIFHYHITTKPWVKAKDIGLVVFGVVALVYTTYITVIQWVGGSPDIPVDRCAARGITGM</sequence>
<feature type="compositionally biased region" description="Low complexity" evidence="6">
    <location>
        <begin position="13"/>
        <end position="33"/>
    </location>
</feature>
<reference evidence="9 10" key="1">
    <citation type="submission" date="2016-07" db="EMBL/GenBank/DDBJ databases">
        <title>Pervasive Adenine N6-methylation of Active Genes in Fungi.</title>
        <authorList>
            <consortium name="DOE Joint Genome Institute"/>
            <person name="Mondo S.J."/>
            <person name="Dannebaum R.O."/>
            <person name="Kuo R.C."/>
            <person name="Labutti K."/>
            <person name="Haridas S."/>
            <person name="Kuo A."/>
            <person name="Salamov A."/>
            <person name="Ahrendt S.R."/>
            <person name="Lipzen A."/>
            <person name="Sullivan W."/>
            <person name="Andreopoulos W.B."/>
            <person name="Clum A."/>
            <person name="Lindquist E."/>
            <person name="Daum C."/>
            <person name="Ramamoorthy G.K."/>
            <person name="Gryganskyi A."/>
            <person name="Culley D."/>
            <person name="Magnuson J.K."/>
            <person name="James T.Y."/>
            <person name="O'Malley M.A."/>
            <person name="Stajich J.E."/>
            <person name="Spatafora J.W."/>
            <person name="Visel A."/>
            <person name="Grigoriev I.V."/>
        </authorList>
    </citation>
    <scope>NUCLEOTIDE SEQUENCE [LARGE SCALE GENOMIC DNA]</scope>
    <source>
        <strain evidence="9 10">JEL800</strain>
    </source>
</reference>
<evidence type="ECO:0000256" key="4">
    <source>
        <dbReference type="ARBA" id="ARBA00022989"/>
    </source>
</evidence>
<feature type="transmembrane region" description="Helical" evidence="7">
    <location>
        <begin position="729"/>
        <end position="753"/>
    </location>
</feature>
<evidence type="ECO:0000256" key="2">
    <source>
        <dbReference type="ARBA" id="ARBA00008066"/>
    </source>
</evidence>
<dbReference type="EMBL" id="MCGO01000006">
    <property type="protein sequence ID" value="ORY50847.1"/>
    <property type="molecule type" value="Genomic_DNA"/>
</dbReference>
<feature type="transmembrane region" description="Helical" evidence="7">
    <location>
        <begin position="657"/>
        <end position="678"/>
    </location>
</feature>
<keyword evidence="10" id="KW-1185">Reference proteome</keyword>
<comment type="caution">
    <text evidence="9">The sequence shown here is derived from an EMBL/GenBank/DDBJ whole genome shotgun (WGS) entry which is preliminary data.</text>
</comment>
<protein>
    <recommendedName>
        <fullName evidence="8">Amino acid transporter transmembrane domain-containing protein</fullName>
    </recommendedName>
</protein>
<evidence type="ECO:0000256" key="5">
    <source>
        <dbReference type="ARBA" id="ARBA00023136"/>
    </source>
</evidence>
<name>A0A1Y2CV56_9FUNG</name>
<feature type="compositionally biased region" description="Low complexity" evidence="6">
    <location>
        <begin position="40"/>
        <end position="62"/>
    </location>
</feature>
<organism evidence="9 10">
    <name type="scientific">Rhizoclosmatium globosum</name>
    <dbReference type="NCBI Taxonomy" id="329046"/>
    <lineage>
        <taxon>Eukaryota</taxon>
        <taxon>Fungi</taxon>
        <taxon>Fungi incertae sedis</taxon>
        <taxon>Chytridiomycota</taxon>
        <taxon>Chytridiomycota incertae sedis</taxon>
        <taxon>Chytridiomycetes</taxon>
        <taxon>Chytridiales</taxon>
        <taxon>Chytriomycetaceae</taxon>
        <taxon>Rhizoclosmatium</taxon>
    </lineage>
</organism>
<evidence type="ECO:0000256" key="6">
    <source>
        <dbReference type="SAM" id="MobiDB-lite"/>
    </source>
</evidence>
<feature type="transmembrane region" description="Helical" evidence="7">
    <location>
        <begin position="583"/>
        <end position="604"/>
    </location>
</feature>
<feature type="transmembrane region" description="Helical" evidence="7">
    <location>
        <begin position="705"/>
        <end position="723"/>
    </location>
</feature>
<dbReference type="Gene3D" id="1.20.1740.10">
    <property type="entry name" value="Amino acid/polyamine transporter I"/>
    <property type="match status" value="1"/>
</dbReference>
<feature type="domain" description="Amino acid transporter transmembrane" evidence="8">
    <location>
        <begin position="399"/>
        <end position="783"/>
    </location>
</feature>
<feature type="region of interest" description="Disordered" evidence="6">
    <location>
        <begin position="285"/>
        <end position="324"/>
    </location>
</feature>
<dbReference type="AlphaFoldDB" id="A0A1Y2CV56"/>
<proteinExistence type="inferred from homology"/>
<feature type="transmembrane region" description="Helical" evidence="7">
    <location>
        <begin position="515"/>
        <end position="533"/>
    </location>
</feature>
<feature type="region of interest" description="Disordered" evidence="6">
    <location>
        <begin position="1"/>
        <end position="76"/>
    </location>
</feature>
<dbReference type="GO" id="GO:0005774">
    <property type="term" value="C:vacuolar membrane"/>
    <property type="evidence" value="ECO:0007669"/>
    <property type="project" value="TreeGrafter"/>
</dbReference>
<keyword evidence="3 7" id="KW-0812">Transmembrane</keyword>
<feature type="compositionally biased region" description="Acidic residues" evidence="6">
    <location>
        <begin position="296"/>
        <end position="306"/>
    </location>
</feature>
<gene>
    <name evidence="9" type="ORF">BCR33DRAFT_780755</name>
</gene>
<evidence type="ECO:0000259" key="8">
    <source>
        <dbReference type="Pfam" id="PF01490"/>
    </source>
</evidence>
<feature type="transmembrane region" description="Helical" evidence="7">
    <location>
        <begin position="765"/>
        <end position="787"/>
    </location>
</feature>
<accession>A0A1Y2CV56</accession>
<feature type="transmembrane region" description="Helical" evidence="7">
    <location>
        <begin position="616"/>
        <end position="637"/>
    </location>
</feature>
<comment type="subcellular location">
    <subcellularLocation>
        <location evidence="1">Membrane</location>
        <topology evidence="1">Multi-pass membrane protein</topology>
    </subcellularLocation>
</comment>
<feature type="transmembrane region" description="Helical" evidence="7">
    <location>
        <begin position="473"/>
        <end position="495"/>
    </location>
</feature>
<feature type="compositionally biased region" description="Polar residues" evidence="6">
    <location>
        <begin position="204"/>
        <end position="213"/>
    </location>
</feature>
<evidence type="ECO:0000313" key="10">
    <source>
        <dbReference type="Proteomes" id="UP000193642"/>
    </source>
</evidence>
<comment type="similarity">
    <text evidence="2">Belongs to the amino acid/polyamine transporter 2 family.</text>
</comment>
<feature type="compositionally biased region" description="Basic residues" evidence="6">
    <location>
        <begin position="1"/>
        <end position="12"/>
    </location>
</feature>
<dbReference type="Proteomes" id="UP000193642">
    <property type="component" value="Unassembled WGS sequence"/>
</dbReference>
<dbReference type="OrthoDB" id="1684102at2759"/>
<evidence type="ECO:0000313" key="9">
    <source>
        <dbReference type="EMBL" id="ORY50847.1"/>
    </source>
</evidence>
<evidence type="ECO:0000256" key="1">
    <source>
        <dbReference type="ARBA" id="ARBA00004141"/>
    </source>
</evidence>
<keyword evidence="5 7" id="KW-0472">Membrane</keyword>
<dbReference type="PANTHER" id="PTHR22950:SF666">
    <property type="entry name" value="VACUOLAR AMINO ACID TRANSPORTER 4"/>
    <property type="match status" value="1"/>
</dbReference>
<dbReference type="STRING" id="329046.A0A1Y2CV56"/>
<feature type="transmembrane region" description="Helical" evidence="7">
    <location>
        <begin position="431"/>
        <end position="452"/>
    </location>
</feature>